<comment type="caution">
    <text evidence="5">The sequence shown here is derived from an EMBL/GenBank/DDBJ whole genome shotgun (WGS) entry which is preliminary data.</text>
</comment>
<dbReference type="RefSeq" id="XP_069229414.1">
    <property type="nucleotide sequence ID" value="XM_069374080.1"/>
</dbReference>
<comment type="similarity">
    <text evidence="2">Belongs to the major royal jelly protein family.</text>
</comment>
<evidence type="ECO:0000313" key="6">
    <source>
        <dbReference type="Proteomes" id="UP000803884"/>
    </source>
</evidence>
<evidence type="ECO:0000313" key="5">
    <source>
        <dbReference type="EMBL" id="KAL1586309.1"/>
    </source>
</evidence>
<dbReference type="AlphaFoldDB" id="A0AB34KSY9"/>
<organism evidence="5 6">
    <name type="scientific">Cladosporium halotolerans</name>
    <dbReference type="NCBI Taxonomy" id="1052096"/>
    <lineage>
        <taxon>Eukaryota</taxon>
        <taxon>Fungi</taxon>
        <taxon>Dikarya</taxon>
        <taxon>Ascomycota</taxon>
        <taxon>Pezizomycotina</taxon>
        <taxon>Dothideomycetes</taxon>
        <taxon>Dothideomycetidae</taxon>
        <taxon>Cladosporiales</taxon>
        <taxon>Cladosporiaceae</taxon>
        <taxon>Cladosporium</taxon>
    </lineage>
</organism>
<feature type="signal peptide" evidence="4">
    <location>
        <begin position="1"/>
        <end position="23"/>
    </location>
</feature>
<dbReference type="InterPro" id="IPR011042">
    <property type="entry name" value="6-blade_b-propeller_TolB-like"/>
</dbReference>
<keyword evidence="6" id="KW-1185">Reference proteome</keyword>
<feature type="chain" id="PRO_5044227856" description="Major royal jelly protein" evidence="4">
    <location>
        <begin position="24"/>
        <end position="372"/>
    </location>
</feature>
<dbReference type="SUPFAM" id="SSF101898">
    <property type="entry name" value="NHL repeat"/>
    <property type="match status" value="1"/>
</dbReference>
<protein>
    <recommendedName>
        <fullName evidence="7">Major royal jelly protein</fullName>
    </recommendedName>
</protein>
<dbReference type="Gene3D" id="2.120.10.30">
    <property type="entry name" value="TolB, C-terminal domain"/>
    <property type="match status" value="1"/>
</dbReference>
<keyword evidence="3" id="KW-0964">Secreted</keyword>
<sequence>MSMAFFGLKAAVCAAVLFYCVGAQQDPRVNTAIVTETPVNAVSTTPDGRTFLLYARVDGSTGPTVVEYQNGSVTPYPNLEWNSYNASKDPSTHFVRINSQRIGPDGKLWIVDVGSPSFGEPVILPQGPKLVVIDLDTNEVSKVYPMGNVTLANSLLDDVRFNPAAGKAYLTDAGVPALIVLDIASGTARRFLEDDISTRGNMPVSGEGKLMRGPDGDFQYIYADQLEVSPDAKWFYYQPASGGMYRIETKYLDQAFYNSSMASVLSQYTEPYALTPSTGGTAIDAEGNIYVSDTDRQNILKVFPNGTMTVFIRDERLLWVDAMWVDTQQRLWMPAAQLNRGTPFNNGSSFVQKPLYIYTVDIGSGPPAIDHA</sequence>
<accession>A0AB34KSY9</accession>
<dbReference type="EMBL" id="JAAQHG020000015">
    <property type="protein sequence ID" value="KAL1586309.1"/>
    <property type="molecule type" value="Genomic_DNA"/>
</dbReference>
<gene>
    <name evidence="5" type="ORF">WHR41_05475</name>
</gene>
<evidence type="ECO:0008006" key="7">
    <source>
        <dbReference type="Google" id="ProtNLM"/>
    </source>
</evidence>
<proteinExistence type="inferred from homology"/>
<name>A0AB34KSY9_9PEZI</name>
<evidence type="ECO:0000256" key="1">
    <source>
        <dbReference type="ARBA" id="ARBA00004613"/>
    </source>
</evidence>
<dbReference type="GO" id="GO:0005576">
    <property type="term" value="C:extracellular region"/>
    <property type="evidence" value="ECO:0007669"/>
    <property type="project" value="UniProtKB-SubCell"/>
</dbReference>
<dbReference type="GeneID" id="96006918"/>
<dbReference type="Pfam" id="PF03022">
    <property type="entry name" value="MRJP"/>
    <property type="match status" value="1"/>
</dbReference>
<dbReference type="PANTHER" id="PTHR10009">
    <property type="entry name" value="PROTEIN YELLOW-RELATED"/>
    <property type="match status" value="1"/>
</dbReference>
<evidence type="ECO:0000256" key="4">
    <source>
        <dbReference type="SAM" id="SignalP"/>
    </source>
</evidence>
<evidence type="ECO:0000256" key="3">
    <source>
        <dbReference type="ARBA" id="ARBA00022525"/>
    </source>
</evidence>
<dbReference type="Proteomes" id="UP000803884">
    <property type="component" value="Unassembled WGS sequence"/>
</dbReference>
<comment type="subcellular location">
    <subcellularLocation>
        <location evidence="1">Secreted</location>
    </subcellularLocation>
</comment>
<dbReference type="PANTHER" id="PTHR10009:SF18">
    <property type="entry name" value="PROTEIN YELLOW-LIKE PROTEIN"/>
    <property type="match status" value="1"/>
</dbReference>
<dbReference type="InterPro" id="IPR017996">
    <property type="entry name" value="MRJP/yellow-related"/>
</dbReference>
<keyword evidence="4" id="KW-0732">Signal</keyword>
<evidence type="ECO:0000256" key="2">
    <source>
        <dbReference type="ARBA" id="ARBA00009127"/>
    </source>
</evidence>
<reference evidence="5 6" key="1">
    <citation type="journal article" date="2020" name="Microbiol. Resour. Announc.">
        <title>Draft Genome Sequence of a Cladosporium Species Isolated from the Mesophotic Ascidian Didemnum maculosum.</title>
        <authorList>
            <person name="Gioti A."/>
            <person name="Siaperas R."/>
            <person name="Nikolaivits E."/>
            <person name="Le Goff G."/>
            <person name="Ouazzani J."/>
            <person name="Kotoulas G."/>
            <person name="Topakas E."/>
        </authorList>
    </citation>
    <scope>NUCLEOTIDE SEQUENCE [LARGE SCALE GENOMIC DNA]</scope>
    <source>
        <strain evidence="5 6">TM138-S3</strain>
    </source>
</reference>